<feature type="non-terminal residue" evidence="2">
    <location>
        <position position="260"/>
    </location>
</feature>
<organism evidence="2 3">
    <name type="scientific">Meganyctiphanes norvegica</name>
    <name type="common">Northern krill</name>
    <name type="synonym">Thysanopoda norvegica</name>
    <dbReference type="NCBI Taxonomy" id="48144"/>
    <lineage>
        <taxon>Eukaryota</taxon>
        <taxon>Metazoa</taxon>
        <taxon>Ecdysozoa</taxon>
        <taxon>Arthropoda</taxon>
        <taxon>Crustacea</taxon>
        <taxon>Multicrustacea</taxon>
        <taxon>Malacostraca</taxon>
        <taxon>Eumalacostraca</taxon>
        <taxon>Eucarida</taxon>
        <taxon>Euphausiacea</taxon>
        <taxon>Euphausiidae</taxon>
        <taxon>Meganyctiphanes</taxon>
    </lineage>
</organism>
<feature type="region of interest" description="Disordered" evidence="1">
    <location>
        <begin position="1"/>
        <end position="63"/>
    </location>
</feature>
<feature type="compositionally biased region" description="Low complexity" evidence="1">
    <location>
        <begin position="42"/>
        <end position="54"/>
    </location>
</feature>
<accession>A0AAV2PNK9</accession>
<proteinExistence type="predicted"/>
<evidence type="ECO:0000256" key="1">
    <source>
        <dbReference type="SAM" id="MobiDB-lite"/>
    </source>
</evidence>
<keyword evidence="3" id="KW-1185">Reference proteome</keyword>
<gene>
    <name evidence="2" type="ORF">MNOR_LOCUS1570</name>
</gene>
<reference evidence="2 3" key="1">
    <citation type="submission" date="2024-05" db="EMBL/GenBank/DDBJ databases">
        <authorList>
            <person name="Wallberg A."/>
        </authorList>
    </citation>
    <scope>NUCLEOTIDE SEQUENCE [LARGE SCALE GENOMIC DNA]</scope>
</reference>
<dbReference type="Proteomes" id="UP001497623">
    <property type="component" value="Unassembled WGS sequence"/>
</dbReference>
<sequence length="260" mass="29223">TCSRSSSESKEISSSNEFSNTSELDGSSKDSSSLEESRSTEENSNSSESNKTTKQQNISTPSIVITEITTEHARETTAAPCFTSSVELQNLIYEINLNLSVTQQQIHNITILLIECSKDANHIQETIDLVENLSILAHELHFIIHQLENHNSSRTRKLLISMAQVKDTFNLRNGVCGESHNNLETISDILAKALENSRSEPVTSSVKKHLYCTSQHFSKIVQHGLHNVRKISRAEESNYQKIIFTKLLPNIDLTMKHMKK</sequence>
<feature type="non-terminal residue" evidence="2">
    <location>
        <position position="1"/>
    </location>
</feature>
<evidence type="ECO:0000313" key="3">
    <source>
        <dbReference type="Proteomes" id="UP001497623"/>
    </source>
</evidence>
<dbReference type="AlphaFoldDB" id="A0AAV2PNK9"/>
<evidence type="ECO:0000313" key="2">
    <source>
        <dbReference type="EMBL" id="CAL4060815.1"/>
    </source>
</evidence>
<name>A0AAV2PNK9_MEGNR</name>
<protein>
    <submittedName>
        <fullName evidence="2">Uncharacterized protein</fullName>
    </submittedName>
</protein>
<dbReference type="EMBL" id="CAXKWB010000421">
    <property type="protein sequence ID" value="CAL4060815.1"/>
    <property type="molecule type" value="Genomic_DNA"/>
</dbReference>
<comment type="caution">
    <text evidence="2">The sequence shown here is derived from an EMBL/GenBank/DDBJ whole genome shotgun (WGS) entry which is preliminary data.</text>
</comment>
<feature type="compositionally biased region" description="Low complexity" evidence="1">
    <location>
        <begin position="1"/>
        <end position="31"/>
    </location>
</feature>